<accession>A0A419DAK4</accession>
<evidence type="ECO:0000313" key="2">
    <source>
        <dbReference type="EMBL" id="RJO60135.1"/>
    </source>
</evidence>
<proteinExistence type="predicted"/>
<gene>
    <name evidence="2" type="ORF">C4544_06125</name>
</gene>
<dbReference type="Gene3D" id="3.40.50.150">
    <property type="entry name" value="Vaccinia Virus protein VP39"/>
    <property type="match status" value="1"/>
</dbReference>
<dbReference type="CDD" id="cd02440">
    <property type="entry name" value="AdoMet_MTases"/>
    <property type="match status" value="1"/>
</dbReference>
<dbReference type="InterPro" id="IPR013216">
    <property type="entry name" value="Methyltransf_11"/>
</dbReference>
<protein>
    <submittedName>
        <fullName evidence="2">Methyltransferase domain-containing protein</fullName>
    </submittedName>
</protein>
<dbReference type="GO" id="GO:0008757">
    <property type="term" value="F:S-adenosylmethionine-dependent methyltransferase activity"/>
    <property type="evidence" value="ECO:0007669"/>
    <property type="project" value="InterPro"/>
</dbReference>
<dbReference type="EMBL" id="QZJW01000054">
    <property type="protein sequence ID" value="RJO60135.1"/>
    <property type="molecule type" value="Genomic_DNA"/>
</dbReference>
<comment type="caution">
    <text evidence="2">The sequence shown here is derived from an EMBL/GenBank/DDBJ whole genome shotgun (WGS) entry which is preliminary data.</text>
</comment>
<sequence length="187" mass="22013">MRRLTRYCMYKKIGENFKEPIRGKVLGISGIDNFYSLIDMENSELTNVYYPEVDMQNLPYEGNTFDYVISDQVFQYIKNPKKAMGESVRVLKKGGIAIHTTCFMNYIQPAPKDLWRFTPDGLRCLCGDFSEIICCEGWGNRFAILLIFLRNRFRYTKIPETRWSVRHFIATFNEERCPIVTWVVAKK</sequence>
<dbReference type="Proteomes" id="UP000285655">
    <property type="component" value="Unassembled WGS sequence"/>
</dbReference>
<organism evidence="2 3">
    <name type="scientific">candidate division WS5 bacterium</name>
    <dbReference type="NCBI Taxonomy" id="2093353"/>
    <lineage>
        <taxon>Bacteria</taxon>
        <taxon>candidate division WS5</taxon>
    </lineage>
</organism>
<feature type="domain" description="Methyltransferase type 11" evidence="1">
    <location>
        <begin position="32"/>
        <end position="98"/>
    </location>
</feature>
<dbReference type="Pfam" id="PF08241">
    <property type="entry name" value="Methyltransf_11"/>
    <property type="match status" value="1"/>
</dbReference>
<evidence type="ECO:0000313" key="3">
    <source>
        <dbReference type="Proteomes" id="UP000285655"/>
    </source>
</evidence>
<name>A0A419DAK4_9BACT</name>
<dbReference type="InterPro" id="IPR029063">
    <property type="entry name" value="SAM-dependent_MTases_sf"/>
</dbReference>
<dbReference type="SUPFAM" id="SSF53335">
    <property type="entry name" value="S-adenosyl-L-methionine-dependent methyltransferases"/>
    <property type="match status" value="1"/>
</dbReference>
<keyword evidence="2" id="KW-0489">Methyltransferase</keyword>
<dbReference type="GO" id="GO:0032259">
    <property type="term" value="P:methylation"/>
    <property type="evidence" value="ECO:0007669"/>
    <property type="project" value="UniProtKB-KW"/>
</dbReference>
<dbReference type="AlphaFoldDB" id="A0A419DAK4"/>
<keyword evidence="2" id="KW-0808">Transferase</keyword>
<evidence type="ECO:0000259" key="1">
    <source>
        <dbReference type="Pfam" id="PF08241"/>
    </source>
</evidence>
<reference evidence="2 3" key="1">
    <citation type="journal article" date="2017" name="ISME J.">
        <title>Energy and carbon metabolisms in a deep terrestrial subsurface fluid microbial community.</title>
        <authorList>
            <person name="Momper L."/>
            <person name="Jungbluth S.P."/>
            <person name="Lee M.D."/>
            <person name="Amend J.P."/>
        </authorList>
    </citation>
    <scope>NUCLEOTIDE SEQUENCE [LARGE SCALE GENOMIC DNA]</scope>
    <source>
        <strain evidence="2">SURF_29</strain>
    </source>
</reference>